<dbReference type="FunFam" id="1.20.1310.10:FF:000002">
    <property type="entry name" value="cullin-3 isoform X1"/>
    <property type="match status" value="1"/>
</dbReference>
<name>A0AAU9JD43_9CILI</name>
<evidence type="ECO:0000313" key="8">
    <source>
        <dbReference type="Proteomes" id="UP001162131"/>
    </source>
</evidence>
<dbReference type="Pfam" id="PF00888">
    <property type="entry name" value="Cullin"/>
    <property type="match status" value="1"/>
</dbReference>
<proteinExistence type="inferred from homology"/>
<dbReference type="EMBL" id="CAJZBQ010000036">
    <property type="protein sequence ID" value="CAG9324817.1"/>
    <property type="molecule type" value="Genomic_DNA"/>
</dbReference>
<keyword evidence="3" id="KW-0832">Ubl conjugation</keyword>
<dbReference type="Proteomes" id="UP001162131">
    <property type="component" value="Unassembled WGS sequence"/>
</dbReference>
<organism evidence="7 8">
    <name type="scientific">Blepharisma stoltei</name>
    <dbReference type="NCBI Taxonomy" id="1481888"/>
    <lineage>
        <taxon>Eukaryota</taxon>
        <taxon>Sar</taxon>
        <taxon>Alveolata</taxon>
        <taxon>Ciliophora</taxon>
        <taxon>Postciliodesmatophora</taxon>
        <taxon>Heterotrichea</taxon>
        <taxon>Heterotrichida</taxon>
        <taxon>Blepharismidae</taxon>
        <taxon>Blepharisma</taxon>
    </lineage>
</organism>
<dbReference type="Gene3D" id="3.30.230.130">
    <property type="entry name" value="Cullin, Chain C, Domain 2"/>
    <property type="match status" value="1"/>
</dbReference>
<dbReference type="SMART" id="SM00182">
    <property type="entry name" value="CULLIN"/>
    <property type="match status" value="1"/>
</dbReference>
<gene>
    <name evidence="7" type="ORF">BSTOLATCC_MIC36596</name>
</gene>
<dbReference type="PROSITE" id="PS01256">
    <property type="entry name" value="CULLIN_1"/>
    <property type="match status" value="1"/>
</dbReference>
<evidence type="ECO:0000256" key="2">
    <source>
        <dbReference type="ARBA" id="ARBA00022499"/>
    </source>
</evidence>
<evidence type="ECO:0000256" key="4">
    <source>
        <dbReference type="PROSITE-ProRule" id="PRU00330"/>
    </source>
</evidence>
<dbReference type="PANTHER" id="PTHR11932">
    <property type="entry name" value="CULLIN"/>
    <property type="match status" value="1"/>
</dbReference>
<dbReference type="InterPro" id="IPR001373">
    <property type="entry name" value="Cullin_N"/>
</dbReference>
<dbReference type="Gene3D" id="1.10.10.10">
    <property type="entry name" value="Winged helix-like DNA-binding domain superfamily/Winged helix DNA-binding domain"/>
    <property type="match status" value="1"/>
</dbReference>
<sequence length="729" mass="85196">MSAIGKLGKQPKKTMVIEPFDDIPKVSENFADDSWVKLEDALNAIITASRTNISREELYRLVNSICVQNLNEWLYERLVQKLQGWIREEIVRLNGIQGSDLDFLNQLDNKWSDFTSQVSTIRQIFLYLERAYMVNQKVNKTITDLAYNIFKANLIENQPVYARMINGALRMIYEERMQEMDHRILLKRIIMILQTLVIYRLDFEQKYIEETDKFYQDEGLDKINQLSVSDYLAYVEKRLKDESDRLNHYLDISTSKPTIQKLEIRLIKEKAEIVIEKGLLQLFEAYKVPDLQRLYVLFKRVECHSLIESGFEKVLLGKGNSIVQNNENRESVINELLELQSKVDVIQSQAFENNLKIKYANKRAWEQFMNSKPDIAQLLAKDLDEHLNKNSKIKMRDEEFSAHFTSIIDLFRHVTAKDIFEAFYCKKLAKRLLLDSSKSNEAEKSVIALLKAECGSTFTARIHNMYKDMELSHTLMESFNQTYGSQIERTGLSFHVWTLTGSVWPQVSQVKAILPPDLKSIQDLYTNFYTTNIKKKILTWQTSMSHCNLKAKFNSGIKNIQVSLHQALILLLFNDKNVCTMEDIMRATGLPEEEIKREIIPIVFKHKILLKNPAGKDINKTHQFSLNENFSSKLMRIKVNSLQIKETVQETHETIEKVLNERQYIIDAAIVRIMKSRKRLTHTQLISESLAQLPFTLQPVDIKKRIENLIERDYLSRDENDRSIYNYVS</sequence>
<dbReference type="InterPro" id="IPR059120">
    <property type="entry name" value="Cullin-like_AB"/>
</dbReference>
<dbReference type="Pfam" id="PF26557">
    <property type="entry name" value="Cullin_AB"/>
    <property type="match status" value="1"/>
</dbReference>
<dbReference type="InterPro" id="IPR036390">
    <property type="entry name" value="WH_DNA-bd_sf"/>
</dbReference>
<dbReference type="GO" id="GO:0006511">
    <property type="term" value="P:ubiquitin-dependent protein catabolic process"/>
    <property type="evidence" value="ECO:0007669"/>
    <property type="project" value="InterPro"/>
</dbReference>
<dbReference type="SUPFAM" id="SSF46785">
    <property type="entry name" value="Winged helix' DNA-binding domain"/>
    <property type="match status" value="1"/>
</dbReference>
<dbReference type="PROSITE" id="PS50069">
    <property type="entry name" value="CULLIN_2"/>
    <property type="match status" value="1"/>
</dbReference>
<dbReference type="Gene3D" id="1.20.1310.10">
    <property type="entry name" value="Cullin Repeats"/>
    <property type="match status" value="4"/>
</dbReference>
<dbReference type="InterPro" id="IPR019559">
    <property type="entry name" value="Cullin_neddylation_domain"/>
</dbReference>
<dbReference type="InterPro" id="IPR036388">
    <property type="entry name" value="WH-like_DNA-bd_sf"/>
</dbReference>
<dbReference type="InterPro" id="IPR016157">
    <property type="entry name" value="Cullin_CS"/>
</dbReference>
<dbReference type="SMART" id="SM00884">
    <property type="entry name" value="Cullin_Nedd8"/>
    <property type="match status" value="1"/>
</dbReference>
<keyword evidence="2" id="KW-1017">Isopeptide bond</keyword>
<dbReference type="InterPro" id="IPR016158">
    <property type="entry name" value="Cullin_homology"/>
</dbReference>
<feature type="domain" description="Cullin family profile" evidence="6">
    <location>
        <begin position="374"/>
        <end position="603"/>
    </location>
</feature>
<dbReference type="InterPro" id="IPR016159">
    <property type="entry name" value="Cullin_repeat-like_dom_sf"/>
</dbReference>
<dbReference type="FunFam" id="1.10.10.10:FF:000050">
    <property type="entry name" value="Cullin 4B"/>
    <property type="match status" value="1"/>
</dbReference>
<dbReference type="GO" id="GO:0031461">
    <property type="term" value="C:cullin-RING ubiquitin ligase complex"/>
    <property type="evidence" value="ECO:0007669"/>
    <property type="project" value="InterPro"/>
</dbReference>
<dbReference type="InterPro" id="IPR036317">
    <property type="entry name" value="Cullin_homology_sf"/>
</dbReference>
<reference evidence="7" key="1">
    <citation type="submission" date="2021-09" db="EMBL/GenBank/DDBJ databases">
        <authorList>
            <consortium name="AG Swart"/>
            <person name="Singh M."/>
            <person name="Singh A."/>
            <person name="Seah K."/>
            <person name="Emmerich C."/>
        </authorList>
    </citation>
    <scope>NUCLEOTIDE SEQUENCE</scope>
    <source>
        <strain evidence="7">ATCC30299</strain>
    </source>
</reference>
<keyword evidence="8" id="KW-1185">Reference proteome</keyword>
<evidence type="ECO:0000256" key="1">
    <source>
        <dbReference type="ARBA" id="ARBA00006019"/>
    </source>
</evidence>
<dbReference type="SUPFAM" id="SSF75632">
    <property type="entry name" value="Cullin homology domain"/>
    <property type="match status" value="1"/>
</dbReference>
<accession>A0AAU9JD43</accession>
<comment type="caution">
    <text evidence="7">The sequence shown here is derived from an EMBL/GenBank/DDBJ whole genome shotgun (WGS) entry which is preliminary data.</text>
</comment>
<protein>
    <recommendedName>
        <fullName evidence="6">Cullin family profile domain-containing protein</fullName>
    </recommendedName>
</protein>
<comment type="similarity">
    <text evidence="1 4 5">Belongs to the cullin family.</text>
</comment>
<dbReference type="GO" id="GO:0031625">
    <property type="term" value="F:ubiquitin protein ligase binding"/>
    <property type="evidence" value="ECO:0007669"/>
    <property type="project" value="InterPro"/>
</dbReference>
<evidence type="ECO:0000313" key="7">
    <source>
        <dbReference type="EMBL" id="CAG9324817.1"/>
    </source>
</evidence>
<dbReference type="SUPFAM" id="SSF74788">
    <property type="entry name" value="Cullin repeat-like"/>
    <property type="match status" value="1"/>
</dbReference>
<dbReference type="InterPro" id="IPR045093">
    <property type="entry name" value="Cullin"/>
</dbReference>
<evidence type="ECO:0000259" key="6">
    <source>
        <dbReference type="PROSITE" id="PS50069"/>
    </source>
</evidence>
<evidence type="ECO:0000256" key="5">
    <source>
        <dbReference type="RuleBase" id="RU003829"/>
    </source>
</evidence>
<dbReference type="AlphaFoldDB" id="A0AAU9JD43"/>
<evidence type="ECO:0000256" key="3">
    <source>
        <dbReference type="ARBA" id="ARBA00022843"/>
    </source>
</evidence>
<dbReference type="Pfam" id="PF10557">
    <property type="entry name" value="Cullin_Nedd8"/>
    <property type="match status" value="1"/>
</dbReference>